<dbReference type="Proteomes" id="UP000035065">
    <property type="component" value="Unassembled WGS sequence"/>
</dbReference>
<name>F1YKG3_9ACTN</name>
<proteinExistence type="predicted"/>
<dbReference type="OrthoDB" id="9785015at2"/>
<dbReference type="EMBL" id="AEUD01000009">
    <property type="protein sequence ID" value="EGD54849.1"/>
    <property type="molecule type" value="Genomic_DNA"/>
</dbReference>
<dbReference type="PANTHER" id="PTHR30632">
    <property type="entry name" value="MOLYBDATE-BINDING PERIPLASMIC PROTEIN"/>
    <property type="match status" value="1"/>
</dbReference>
<dbReference type="GO" id="GO:0015689">
    <property type="term" value="P:molybdate ion transport"/>
    <property type="evidence" value="ECO:0007669"/>
    <property type="project" value="TreeGrafter"/>
</dbReference>
<evidence type="ECO:0000313" key="2">
    <source>
        <dbReference type="EMBL" id="EGD54849.1"/>
    </source>
</evidence>
<sequence>MRTHRSLSRRSAVAALTAFLAASALSGCSDASADRSITVSAPQSLQAVLATIATTFEQQHPGARVTIARSGTTPADVVATDDEAAMDRLGERVIDPRRFASNSLIIVTPLGNPGQLRGFADLARPGLRVATCAVRLPCGSAVARLEKITGVGLSDPIHVDSGEAAVSAVASGRADAALAYQTQTRRGLGVTVDVVDDPVFAKVINRYPIAVSRTSDDNATAEDFVKTVIGPIGGAALATAGFGPPSG</sequence>
<dbReference type="AlphaFoldDB" id="F1YKG3"/>
<dbReference type="InterPro" id="IPR006311">
    <property type="entry name" value="TAT_signal"/>
</dbReference>
<dbReference type="Pfam" id="PF13531">
    <property type="entry name" value="SBP_bac_11"/>
    <property type="match status" value="1"/>
</dbReference>
<dbReference type="PROSITE" id="PS51257">
    <property type="entry name" value="PROKAR_LIPOPROTEIN"/>
    <property type="match status" value="1"/>
</dbReference>
<evidence type="ECO:0000256" key="1">
    <source>
        <dbReference type="SAM" id="SignalP"/>
    </source>
</evidence>
<feature type="chain" id="PRO_5039241634" evidence="1">
    <location>
        <begin position="27"/>
        <end position="247"/>
    </location>
</feature>
<dbReference type="SUPFAM" id="SSF53850">
    <property type="entry name" value="Periplasmic binding protein-like II"/>
    <property type="match status" value="1"/>
</dbReference>
<dbReference type="GO" id="GO:0030973">
    <property type="term" value="F:molybdate ion binding"/>
    <property type="evidence" value="ECO:0007669"/>
    <property type="project" value="TreeGrafter"/>
</dbReference>
<evidence type="ECO:0000313" key="3">
    <source>
        <dbReference type="Proteomes" id="UP000035065"/>
    </source>
</evidence>
<reference evidence="2 3" key="1">
    <citation type="journal article" date="2011" name="J. Bacteriol.">
        <title>Draft Genome Sequence of Gordonia neofelifaecis NRRL B-59395, a Cholesterol-Degrading Actinomycete.</title>
        <authorList>
            <person name="Ge F."/>
            <person name="Li W."/>
            <person name="Chen G."/>
            <person name="Liu Y."/>
            <person name="Zhang G."/>
            <person name="Yong B."/>
            <person name="Wang Q."/>
            <person name="Wang N."/>
            <person name="Huang Z."/>
            <person name="Li W."/>
            <person name="Wang J."/>
            <person name="Wu C."/>
            <person name="Xie Q."/>
            <person name="Liu G."/>
        </authorList>
    </citation>
    <scope>NUCLEOTIDE SEQUENCE [LARGE SCALE GENOMIC DNA]</scope>
    <source>
        <strain evidence="2 3">NRRL B-59395</strain>
    </source>
</reference>
<dbReference type="Gene3D" id="3.40.190.10">
    <property type="entry name" value="Periplasmic binding protein-like II"/>
    <property type="match status" value="2"/>
</dbReference>
<accession>F1YKG3</accession>
<dbReference type="PANTHER" id="PTHR30632:SF0">
    <property type="entry name" value="SULFATE-BINDING PROTEIN"/>
    <property type="match status" value="1"/>
</dbReference>
<dbReference type="InterPro" id="IPR050682">
    <property type="entry name" value="ModA/WtpA"/>
</dbReference>
<feature type="signal peptide" evidence="1">
    <location>
        <begin position="1"/>
        <end position="26"/>
    </location>
</feature>
<protein>
    <submittedName>
        <fullName evidence="2">Molybdenum ABC transporter periplasmic molybdate-binding protein</fullName>
    </submittedName>
</protein>
<keyword evidence="1" id="KW-0732">Signal</keyword>
<dbReference type="RefSeq" id="WP_009679538.1">
    <property type="nucleotide sequence ID" value="NZ_AEUD01000009.1"/>
</dbReference>
<keyword evidence="3" id="KW-1185">Reference proteome</keyword>
<dbReference type="PROSITE" id="PS51318">
    <property type="entry name" value="TAT"/>
    <property type="match status" value="1"/>
</dbReference>
<dbReference type="eggNOG" id="COG0725">
    <property type="taxonomic scope" value="Bacteria"/>
</dbReference>
<dbReference type="STRING" id="644548.SCNU_11600"/>
<comment type="caution">
    <text evidence="2">The sequence shown here is derived from an EMBL/GenBank/DDBJ whole genome shotgun (WGS) entry which is preliminary data.</text>
</comment>
<organism evidence="2 3">
    <name type="scientific">Gordonia neofelifaecis NRRL B-59395</name>
    <dbReference type="NCBI Taxonomy" id="644548"/>
    <lineage>
        <taxon>Bacteria</taxon>
        <taxon>Bacillati</taxon>
        <taxon>Actinomycetota</taxon>
        <taxon>Actinomycetes</taxon>
        <taxon>Mycobacteriales</taxon>
        <taxon>Gordoniaceae</taxon>
        <taxon>Gordonia</taxon>
    </lineage>
</organism>
<gene>
    <name evidence="2" type="ORF">SCNU_11600</name>
</gene>